<dbReference type="Pfam" id="PF00128">
    <property type="entry name" value="Alpha-amylase"/>
    <property type="match status" value="2"/>
</dbReference>
<evidence type="ECO:0000256" key="2">
    <source>
        <dbReference type="SAM" id="Phobius"/>
    </source>
</evidence>
<dbReference type="PANTHER" id="PTHR46673">
    <property type="entry name" value="4F2 CELL-SURFACE ANTIGEN HEAVY CHAIN"/>
    <property type="match status" value="1"/>
</dbReference>
<dbReference type="InterPro" id="IPR017853">
    <property type="entry name" value="GH"/>
</dbReference>
<dbReference type="GO" id="GO:0015190">
    <property type="term" value="F:L-leucine transmembrane transporter activity"/>
    <property type="evidence" value="ECO:0007669"/>
    <property type="project" value="TreeGrafter"/>
</dbReference>
<dbReference type="Gene3D" id="2.60.40.1180">
    <property type="entry name" value="Golgi alpha-mannosidase II"/>
    <property type="match status" value="1"/>
</dbReference>
<evidence type="ECO:0000256" key="1">
    <source>
        <dbReference type="SAM" id="MobiDB-lite"/>
    </source>
</evidence>
<dbReference type="InterPro" id="IPR042280">
    <property type="entry name" value="SLC3A2"/>
</dbReference>
<sequence>MADRDVTSIDLKDVELRDGSPEEQEEQQHRQQEEEEGDAEKVLMNTPGDANGAAAKLDDGASPAARFTGLTKEELLKISTQPFWIRTRLALLVLFWLGWLAMLAGAVAIIVQAPRCKPEPPRDWWQLTAVYDVSTAAFADNNGAGKGDVRGVQSRLDYLKQLNVRAMVMQLIPEDSATTRQEVNFTNVDVRYGRLDELQKLMTEARRKDIKIILDMFPAKWFSNGTSGTTKMREEMKKALKFWMEQGIAGFRIGVEGLGEKEEVNDLFEEWHNVTSTYSTEDKERRVLIADARQDSDLAEYLVENGNADLPVVYDLRKLSANSTETDVHNLVKSLIMKAANKSIGLAIGGRNGYLATKNPGLNRALGVLLLTLPGTPFIYYGDEIGLRDFEGAEIPMPWNDSSGIVNVKSQETHKHNSTLLLYRNLAKLKWSESAAKFGDFNFTLIEGGVFAFQLVWDQSPRLIILFNLGSTQQTLDLVKEHKLPATASVVGSSTLHRLGDVDLSKLQLEPMEALVLKYNYVA</sequence>
<keyword evidence="2" id="KW-1133">Transmembrane helix</keyword>
<dbReference type="GO" id="GO:0015180">
    <property type="term" value="F:L-alanine transmembrane transporter activity"/>
    <property type="evidence" value="ECO:0007669"/>
    <property type="project" value="TreeGrafter"/>
</dbReference>
<dbReference type="Pfam" id="PF16028">
    <property type="entry name" value="SLC3A2_N"/>
    <property type="match status" value="1"/>
</dbReference>
<feature type="domain" description="Glycosyl hydrolase family 13 catalytic" evidence="3">
    <location>
        <begin position="132"/>
        <end position="430"/>
    </location>
</feature>
<dbReference type="InterPro" id="IPR013780">
    <property type="entry name" value="Glyco_hydro_b"/>
</dbReference>
<name>Q8AV90_PETMA</name>
<dbReference type="GO" id="GO:1904273">
    <property type="term" value="P:L-alanine import across plasma membrane"/>
    <property type="evidence" value="ECO:0007669"/>
    <property type="project" value="TreeGrafter"/>
</dbReference>
<dbReference type="GO" id="GO:0015173">
    <property type="term" value="F:aromatic amino acid transmembrane transporter activity"/>
    <property type="evidence" value="ECO:0007669"/>
    <property type="project" value="TreeGrafter"/>
</dbReference>
<keyword evidence="2" id="KW-0472">Membrane</keyword>
<keyword evidence="2" id="KW-0812">Transmembrane</keyword>
<dbReference type="GO" id="GO:1903801">
    <property type="term" value="P:L-leucine import across plasma membrane"/>
    <property type="evidence" value="ECO:0007669"/>
    <property type="project" value="TreeGrafter"/>
</dbReference>
<dbReference type="Gene3D" id="3.20.20.80">
    <property type="entry name" value="Glycosidases"/>
    <property type="match status" value="1"/>
</dbReference>
<reference evidence="4" key="1">
    <citation type="journal article" date="2002" name="Proc. Natl. Acad. Sci. U.S.A.">
        <title>Lamprey lymphocyte-like cells express homologs of genes involved in immunologically relevant activities of mammalian lymphocytes.</title>
        <authorList>
            <person name="Uinuk-Ool T."/>
            <person name="Mayer W.E."/>
            <person name="Sato A."/>
            <person name="Dongak R."/>
            <person name="Cooper M.D."/>
            <person name="Klein J."/>
        </authorList>
    </citation>
    <scope>NUCLEOTIDE SEQUENCE</scope>
    <source>
        <tissue evidence="4">Typhlosole</tissue>
    </source>
</reference>
<gene>
    <name evidence="4" type="primary">SLC3A2</name>
</gene>
<dbReference type="SUPFAM" id="SSF51445">
    <property type="entry name" value="(Trans)glycosidases"/>
    <property type="match status" value="1"/>
</dbReference>
<dbReference type="GO" id="GO:0005975">
    <property type="term" value="P:carbohydrate metabolic process"/>
    <property type="evidence" value="ECO:0007669"/>
    <property type="project" value="InterPro"/>
</dbReference>
<dbReference type="EMBL" id="AY152679">
    <property type="protein sequence ID" value="AAN64301.1"/>
    <property type="molecule type" value="mRNA"/>
</dbReference>
<evidence type="ECO:0000313" key="4">
    <source>
        <dbReference type="EMBL" id="AAN64301.1"/>
    </source>
</evidence>
<dbReference type="GO" id="GO:0016323">
    <property type="term" value="C:basolateral plasma membrane"/>
    <property type="evidence" value="ECO:0007669"/>
    <property type="project" value="TreeGrafter"/>
</dbReference>
<accession>Q8AV90</accession>
<dbReference type="InterPro" id="IPR031984">
    <property type="entry name" value="SLC3A2_N"/>
</dbReference>
<dbReference type="CAZy" id="GH13">
    <property type="family name" value="Glycoside Hydrolase Family 13"/>
</dbReference>
<dbReference type="InterPro" id="IPR006047">
    <property type="entry name" value="GH13_cat_dom"/>
</dbReference>
<dbReference type="GO" id="GO:0015823">
    <property type="term" value="P:phenylalanine transport"/>
    <property type="evidence" value="ECO:0007669"/>
    <property type="project" value="TreeGrafter"/>
</dbReference>
<dbReference type="GO" id="GO:0016324">
    <property type="term" value="C:apical plasma membrane"/>
    <property type="evidence" value="ECO:0007669"/>
    <property type="project" value="TreeGrafter"/>
</dbReference>
<feature type="compositionally biased region" description="Basic and acidic residues" evidence="1">
    <location>
        <begin position="1"/>
        <end position="32"/>
    </location>
</feature>
<dbReference type="PANTHER" id="PTHR46673:SF1">
    <property type="entry name" value="4F2 CELL-SURFACE ANTIGEN HEAVY CHAIN"/>
    <property type="match status" value="1"/>
</dbReference>
<proteinExistence type="evidence at transcript level"/>
<evidence type="ECO:0000259" key="3">
    <source>
        <dbReference type="SMART" id="SM00642"/>
    </source>
</evidence>
<organism evidence="4">
    <name type="scientific">Petromyzon marinus</name>
    <name type="common">Sea lamprey</name>
    <dbReference type="NCBI Taxonomy" id="7757"/>
    <lineage>
        <taxon>Eukaryota</taxon>
        <taxon>Metazoa</taxon>
        <taxon>Chordata</taxon>
        <taxon>Craniata</taxon>
        <taxon>Vertebrata</taxon>
        <taxon>Cyclostomata</taxon>
        <taxon>Hyperoartia</taxon>
        <taxon>Petromyzontiformes</taxon>
        <taxon>Petromyzontidae</taxon>
        <taxon>Petromyzon</taxon>
    </lineage>
</organism>
<dbReference type="SMART" id="SM00642">
    <property type="entry name" value="Aamy"/>
    <property type="match status" value="1"/>
</dbReference>
<feature type="region of interest" description="Disordered" evidence="1">
    <location>
        <begin position="1"/>
        <end position="58"/>
    </location>
</feature>
<feature type="transmembrane region" description="Helical" evidence="2">
    <location>
        <begin position="89"/>
        <end position="111"/>
    </location>
</feature>
<dbReference type="AlphaFoldDB" id="Q8AV90"/>
<protein>
    <submittedName>
        <fullName evidence="4">CD98 solute carrier family 3 member 2</fullName>
    </submittedName>
</protein>